<dbReference type="GO" id="GO:0004601">
    <property type="term" value="F:peroxidase activity"/>
    <property type="evidence" value="ECO:0007669"/>
    <property type="project" value="InterPro"/>
</dbReference>
<evidence type="ECO:0000313" key="5">
    <source>
        <dbReference type="Proteomes" id="UP000825935"/>
    </source>
</evidence>
<dbReference type="Pfam" id="PF00141">
    <property type="entry name" value="peroxidase"/>
    <property type="match status" value="1"/>
</dbReference>
<dbReference type="InterPro" id="IPR010255">
    <property type="entry name" value="Haem_peroxidase_sf"/>
</dbReference>
<accession>A0A8T2T7U1</accession>
<sequence>MARSRRLGVGCSACTIIGCSAFSCAGEHHIGFRMTSNGEVLERRKRFAIFSLRMGCDGSVLLSPELQDAPNRNSLRGLEAIDEAKRALEQECPRWIIPVPSSPSLPASKLLTEKQRESSS</sequence>
<evidence type="ECO:0000256" key="2">
    <source>
        <dbReference type="SAM" id="MobiDB-lite"/>
    </source>
</evidence>
<evidence type="ECO:0000259" key="3">
    <source>
        <dbReference type="PROSITE" id="PS50873"/>
    </source>
</evidence>
<proteinExistence type="inferred from homology"/>
<protein>
    <recommendedName>
        <fullName evidence="3">Plant heme peroxidase family profile domain-containing protein</fullName>
    </recommendedName>
</protein>
<comment type="caution">
    <text evidence="4">The sequence shown here is derived from an EMBL/GenBank/DDBJ whole genome shotgun (WGS) entry which is preliminary data.</text>
</comment>
<feature type="compositionally biased region" description="Basic and acidic residues" evidence="2">
    <location>
        <begin position="111"/>
        <end position="120"/>
    </location>
</feature>
<comment type="similarity">
    <text evidence="1">Belongs to the peroxidase family.</text>
</comment>
<dbReference type="GO" id="GO:0020037">
    <property type="term" value="F:heme binding"/>
    <property type="evidence" value="ECO:0007669"/>
    <property type="project" value="InterPro"/>
</dbReference>
<dbReference type="EMBL" id="CM035420">
    <property type="protein sequence ID" value="KAH7404999.1"/>
    <property type="molecule type" value="Genomic_DNA"/>
</dbReference>
<dbReference type="PROSITE" id="PS50873">
    <property type="entry name" value="PEROXIDASE_4"/>
    <property type="match status" value="1"/>
</dbReference>
<dbReference type="SUPFAM" id="SSF48113">
    <property type="entry name" value="Heme-dependent peroxidases"/>
    <property type="match status" value="1"/>
</dbReference>
<dbReference type="AlphaFoldDB" id="A0A8T2T7U1"/>
<feature type="domain" description="Plant heme peroxidase family profile" evidence="3">
    <location>
        <begin position="55"/>
        <end position="96"/>
    </location>
</feature>
<dbReference type="PROSITE" id="PS51257">
    <property type="entry name" value="PROKAR_LIPOPROTEIN"/>
    <property type="match status" value="1"/>
</dbReference>
<keyword evidence="5" id="KW-1185">Reference proteome</keyword>
<dbReference type="GO" id="GO:0006979">
    <property type="term" value="P:response to oxidative stress"/>
    <property type="evidence" value="ECO:0007669"/>
    <property type="project" value="InterPro"/>
</dbReference>
<dbReference type="Proteomes" id="UP000825935">
    <property type="component" value="Chromosome 15"/>
</dbReference>
<reference evidence="4" key="1">
    <citation type="submission" date="2021-08" db="EMBL/GenBank/DDBJ databases">
        <title>WGS assembly of Ceratopteris richardii.</title>
        <authorList>
            <person name="Marchant D.B."/>
            <person name="Chen G."/>
            <person name="Jenkins J."/>
            <person name="Shu S."/>
            <person name="Leebens-Mack J."/>
            <person name="Grimwood J."/>
            <person name="Schmutz J."/>
            <person name="Soltis P."/>
            <person name="Soltis D."/>
            <person name="Chen Z.-H."/>
        </authorList>
    </citation>
    <scope>NUCLEOTIDE SEQUENCE</scope>
    <source>
        <strain evidence="4">Whitten #5841</strain>
        <tissue evidence="4">Leaf</tissue>
    </source>
</reference>
<feature type="region of interest" description="Disordered" evidence="2">
    <location>
        <begin position="99"/>
        <end position="120"/>
    </location>
</feature>
<gene>
    <name evidence="4" type="ORF">KP509_15G053100</name>
</gene>
<feature type="compositionally biased region" description="Low complexity" evidence="2">
    <location>
        <begin position="99"/>
        <end position="110"/>
    </location>
</feature>
<evidence type="ECO:0000313" key="4">
    <source>
        <dbReference type="EMBL" id="KAH7404999.1"/>
    </source>
</evidence>
<dbReference type="OrthoDB" id="2113341at2759"/>
<dbReference type="Gene3D" id="1.10.520.10">
    <property type="match status" value="1"/>
</dbReference>
<organism evidence="4 5">
    <name type="scientific">Ceratopteris richardii</name>
    <name type="common">Triangle waterfern</name>
    <dbReference type="NCBI Taxonomy" id="49495"/>
    <lineage>
        <taxon>Eukaryota</taxon>
        <taxon>Viridiplantae</taxon>
        <taxon>Streptophyta</taxon>
        <taxon>Embryophyta</taxon>
        <taxon>Tracheophyta</taxon>
        <taxon>Polypodiopsida</taxon>
        <taxon>Polypodiidae</taxon>
        <taxon>Polypodiales</taxon>
        <taxon>Pteridineae</taxon>
        <taxon>Pteridaceae</taxon>
        <taxon>Parkerioideae</taxon>
        <taxon>Ceratopteris</taxon>
    </lineage>
</organism>
<evidence type="ECO:0000256" key="1">
    <source>
        <dbReference type="RuleBase" id="RU004241"/>
    </source>
</evidence>
<name>A0A8T2T7U1_CERRI</name>
<dbReference type="InterPro" id="IPR002016">
    <property type="entry name" value="Haem_peroxidase"/>
</dbReference>